<dbReference type="Pfam" id="PF00383">
    <property type="entry name" value="dCMP_cyt_deam_1"/>
    <property type="match status" value="1"/>
</dbReference>
<accession>A0A9X1X4V9</accession>
<comment type="similarity">
    <text evidence="4 13">In the N-terminal section; belongs to the cytidine and deoxycytidylate deaminase family.</text>
</comment>
<evidence type="ECO:0000256" key="13">
    <source>
        <dbReference type="PIRNR" id="PIRNR006769"/>
    </source>
</evidence>
<keyword evidence="19" id="KW-1185">Reference proteome</keyword>
<dbReference type="EC" id="1.1.1.193" evidence="13"/>
<dbReference type="GO" id="GO:0008835">
    <property type="term" value="F:diaminohydroxyphosphoribosylaminopyrimidine deaminase activity"/>
    <property type="evidence" value="ECO:0007669"/>
    <property type="project" value="UniProtKB-EC"/>
</dbReference>
<feature type="binding site" evidence="15">
    <location>
        <position position="192"/>
    </location>
    <ligand>
        <name>substrate</name>
    </ligand>
</feature>
<keyword evidence="10 13" id="KW-0521">NADP</keyword>
<comment type="similarity">
    <text evidence="5 13">In the C-terminal section; belongs to the HTP reductase family.</text>
</comment>
<dbReference type="PIRSF" id="PIRSF006769">
    <property type="entry name" value="RibD"/>
    <property type="match status" value="1"/>
</dbReference>
<feature type="binding site" evidence="15">
    <location>
        <begin position="293"/>
        <end position="299"/>
    </location>
    <ligand>
        <name>NADP(+)</name>
        <dbReference type="ChEBI" id="CHEBI:58349"/>
    </ligand>
</feature>
<feature type="binding site" evidence="15">
    <location>
        <position position="208"/>
    </location>
    <ligand>
        <name>NADP(+)</name>
        <dbReference type="ChEBI" id="CHEBI:58349"/>
    </ligand>
</feature>
<dbReference type="InterPro" id="IPR016192">
    <property type="entry name" value="APOBEC/CMP_deaminase_Zn-bd"/>
</dbReference>
<evidence type="ECO:0000256" key="4">
    <source>
        <dbReference type="ARBA" id="ARBA00005259"/>
    </source>
</evidence>
<evidence type="ECO:0000259" key="17">
    <source>
        <dbReference type="PROSITE" id="PS51747"/>
    </source>
</evidence>
<evidence type="ECO:0000256" key="3">
    <source>
        <dbReference type="ARBA" id="ARBA00004910"/>
    </source>
</evidence>
<evidence type="ECO:0000256" key="12">
    <source>
        <dbReference type="ARBA" id="ARBA00023268"/>
    </source>
</evidence>
<dbReference type="Pfam" id="PF01872">
    <property type="entry name" value="RibD_C"/>
    <property type="match status" value="1"/>
</dbReference>
<evidence type="ECO:0000256" key="5">
    <source>
        <dbReference type="ARBA" id="ARBA00007417"/>
    </source>
</evidence>
<feature type="binding site" evidence="15">
    <location>
        <position position="212"/>
    </location>
    <ligand>
        <name>substrate</name>
    </ligand>
</feature>
<evidence type="ECO:0000256" key="7">
    <source>
        <dbReference type="ARBA" id="ARBA00022723"/>
    </source>
</evidence>
<evidence type="ECO:0000256" key="16">
    <source>
        <dbReference type="PIRSR" id="PIRSR006769-3"/>
    </source>
</evidence>
<comment type="pathway">
    <text evidence="3 13">Cofactor biosynthesis; riboflavin biosynthesis; 5-amino-6-(D-ribitylamino)uracil from GTP: step 3/4.</text>
</comment>
<dbReference type="AlphaFoldDB" id="A0A9X1X4V9"/>
<keyword evidence="9 13" id="KW-0862">Zinc</keyword>
<feature type="binding site" evidence="16">
    <location>
        <position position="92"/>
    </location>
    <ligand>
        <name>Zn(2+)</name>
        <dbReference type="ChEBI" id="CHEBI:29105"/>
        <note>catalytic</note>
    </ligand>
</feature>
<comment type="cofactor">
    <cofactor evidence="13 16">
        <name>Zn(2+)</name>
        <dbReference type="ChEBI" id="CHEBI:29105"/>
    </cofactor>
    <text evidence="13 16">Binds 1 zinc ion.</text>
</comment>
<dbReference type="InterPro" id="IPR004794">
    <property type="entry name" value="Eubact_RibD"/>
</dbReference>
<dbReference type="PROSITE" id="PS00903">
    <property type="entry name" value="CYT_DCMP_DEAMINASES_1"/>
    <property type="match status" value="1"/>
</dbReference>
<comment type="pathway">
    <text evidence="2 13">Cofactor biosynthesis; riboflavin biosynthesis; 5-amino-6-(D-ribitylamino)uracil from GTP: step 2/4.</text>
</comment>
<sequence length="353" mass="39572">MHNHEKYMQRCLELAALGIGHVSPNPMVGAVIVYQGKIIGEGYHQKYGGPHAEVNAVNQVLESYTDAAALLKQSTIYVSLEPCAHYGKTPPCADLIIKHQIPEVVVGCRDPFDQVDGKGIEKLQAAGVNVVQGVWEQECRMLNRRFFTRVKQHRPYVILKWAQTSNGLFAPENGVQFWITGEQSKQLVHKWRTEEDALLVGKNTAAIDNPQLNARLWHGKSPKRVVIDRNLELESSLHLFDQSVETFVFSEIKTDVDGNIKYIALEDFGRYVPHYILYQLYLQDIQSIIIEGGAATLNSFIEAGLWDEARVFTGKAFLPGGIKAPVLNQQVSTVDEVGEDQLAIFYNQTLSLL</sequence>
<evidence type="ECO:0000256" key="6">
    <source>
        <dbReference type="ARBA" id="ARBA00022619"/>
    </source>
</evidence>
<evidence type="ECO:0000256" key="9">
    <source>
        <dbReference type="ARBA" id="ARBA00022833"/>
    </source>
</evidence>
<feature type="binding site" evidence="16">
    <location>
        <position position="83"/>
    </location>
    <ligand>
        <name>Zn(2+)</name>
        <dbReference type="ChEBI" id="CHEBI:29105"/>
        <note>catalytic</note>
    </ligand>
</feature>
<dbReference type="PROSITE" id="PS51747">
    <property type="entry name" value="CYT_DCMP_DEAMINASES_2"/>
    <property type="match status" value="1"/>
</dbReference>
<proteinExistence type="inferred from homology"/>
<dbReference type="GO" id="GO:0008270">
    <property type="term" value="F:zinc ion binding"/>
    <property type="evidence" value="ECO:0007669"/>
    <property type="project" value="InterPro"/>
</dbReference>
<dbReference type="Gene3D" id="3.40.140.10">
    <property type="entry name" value="Cytidine Deaminase, domain 2"/>
    <property type="match status" value="1"/>
</dbReference>
<feature type="binding site" evidence="15">
    <location>
        <position position="291"/>
    </location>
    <ligand>
        <name>substrate</name>
    </ligand>
</feature>
<evidence type="ECO:0000256" key="15">
    <source>
        <dbReference type="PIRSR" id="PIRSR006769-2"/>
    </source>
</evidence>
<evidence type="ECO:0000313" key="18">
    <source>
        <dbReference type="EMBL" id="MCJ8211137.1"/>
    </source>
</evidence>
<dbReference type="FunFam" id="3.40.140.10:FF:000025">
    <property type="entry name" value="Riboflavin biosynthesis protein RibD"/>
    <property type="match status" value="1"/>
</dbReference>
<feature type="binding site" evidence="15">
    <location>
        <position position="162"/>
    </location>
    <ligand>
        <name>NADP(+)</name>
        <dbReference type="ChEBI" id="CHEBI:58349"/>
    </ligand>
</feature>
<dbReference type="InterPro" id="IPR002125">
    <property type="entry name" value="CMP_dCMP_dom"/>
</dbReference>
<dbReference type="InterPro" id="IPR050765">
    <property type="entry name" value="Riboflavin_Biosynth_HTPR"/>
</dbReference>
<name>A0A9X1X4V9_9SPHI</name>
<organism evidence="18 19">
    <name type="scientific">Mucilaginibacter straminoryzae</name>
    <dbReference type="NCBI Taxonomy" id="2932774"/>
    <lineage>
        <taxon>Bacteria</taxon>
        <taxon>Pseudomonadati</taxon>
        <taxon>Bacteroidota</taxon>
        <taxon>Sphingobacteriia</taxon>
        <taxon>Sphingobacteriales</taxon>
        <taxon>Sphingobacteriaceae</taxon>
        <taxon>Mucilaginibacter</taxon>
    </lineage>
</organism>
<dbReference type="RefSeq" id="WP_245131474.1">
    <property type="nucleotide sequence ID" value="NZ_JALJEJ010000008.1"/>
</dbReference>
<feature type="domain" description="CMP/dCMP-type deaminase" evidence="17">
    <location>
        <begin position="2"/>
        <end position="131"/>
    </location>
</feature>
<feature type="binding site" evidence="15">
    <location>
        <position position="215"/>
    </location>
    <ligand>
        <name>substrate</name>
    </ligand>
</feature>
<evidence type="ECO:0000256" key="1">
    <source>
        <dbReference type="ARBA" id="ARBA00002151"/>
    </source>
</evidence>
<dbReference type="Proteomes" id="UP001139450">
    <property type="component" value="Unassembled WGS sequence"/>
</dbReference>
<comment type="catalytic activity">
    <reaction evidence="13">
        <text>5-amino-6-(5-phospho-D-ribitylamino)uracil + NADP(+) = 5-amino-6-(5-phospho-D-ribosylamino)uracil + NADPH + H(+)</text>
        <dbReference type="Rhea" id="RHEA:17845"/>
        <dbReference type="ChEBI" id="CHEBI:15378"/>
        <dbReference type="ChEBI" id="CHEBI:57783"/>
        <dbReference type="ChEBI" id="CHEBI:58349"/>
        <dbReference type="ChEBI" id="CHEBI:58421"/>
        <dbReference type="ChEBI" id="CHEBI:58453"/>
        <dbReference type="EC" id="1.1.1.193"/>
    </reaction>
</comment>
<comment type="function">
    <text evidence="1 13">Converts 2,5-diamino-6-(ribosylamino)-4(3h)-pyrimidinone 5'-phosphate into 5-amino-6-(ribosylamino)-2,4(1h,3h)-pyrimidinedione 5'-phosphate.</text>
</comment>
<keyword evidence="7 13" id="KW-0479">Metal-binding</keyword>
<evidence type="ECO:0000256" key="14">
    <source>
        <dbReference type="PIRSR" id="PIRSR006769-1"/>
    </source>
</evidence>
<gene>
    <name evidence="18" type="primary">ribD</name>
    <name evidence="18" type="ORF">MUY27_15565</name>
</gene>
<keyword evidence="12" id="KW-0511">Multifunctional enzyme</keyword>
<dbReference type="SUPFAM" id="SSF53597">
    <property type="entry name" value="Dihydrofolate reductase-like"/>
    <property type="match status" value="1"/>
</dbReference>
<protein>
    <recommendedName>
        <fullName evidence="13">Riboflavin biosynthesis protein RibD</fullName>
    </recommendedName>
    <domain>
        <recommendedName>
            <fullName evidence="13">Diaminohydroxyphosphoribosylaminopyrimidine deaminase</fullName>
            <shortName evidence="13">DRAP deaminase</shortName>
            <ecNumber evidence="13">3.5.4.26</ecNumber>
        </recommendedName>
        <alternativeName>
            <fullName evidence="13">Riboflavin-specific deaminase</fullName>
        </alternativeName>
    </domain>
    <domain>
        <recommendedName>
            <fullName evidence="13">5-amino-6-(5-phosphoribosylamino)uracil reductase</fullName>
            <ecNumber evidence="13">1.1.1.193</ecNumber>
        </recommendedName>
        <alternativeName>
            <fullName evidence="13">HTP reductase</fullName>
        </alternativeName>
    </domain>
</protein>
<dbReference type="SUPFAM" id="SSF53927">
    <property type="entry name" value="Cytidine deaminase-like"/>
    <property type="match status" value="1"/>
</dbReference>
<dbReference type="GO" id="GO:0009231">
    <property type="term" value="P:riboflavin biosynthetic process"/>
    <property type="evidence" value="ECO:0007669"/>
    <property type="project" value="UniProtKB-KW"/>
</dbReference>
<evidence type="ECO:0000256" key="11">
    <source>
        <dbReference type="ARBA" id="ARBA00023002"/>
    </source>
</evidence>
<reference evidence="18" key="1">
    <citation type="submission" date="2022-04" db="EMBL/GenBank/DDBJ databases">
        <title>Mucilaginibacter sp. RS28 isolated from freshwater.</title>
        <authorList>
            <person name="Ko S.-R."/>
        </authorList>
    </citation>
    <scope>NUCLEOTIDE SEQUENCE</scope>
    <source>
        <strain evidence="18">RS28</strain>
    </source>
</reference>
<dbReference type="InterPro" id="IPR016193">
    <property type="entry name" value="Cytidine_deaminase-like"/>
</dbReference>
<comment type="catalytic activity">
    <reaction evidence="13">
        <text>2,5-diamino-6-hydroxy-4-(5-phosphoribosylamino)-pyrimidine + H2O + H(+) = 5-amino-6-(5-phospho-D-ribosylamino)uracil + NH4(+)</text>
        <dbReference type="Rhea" id="RHEA:21868"/>
        <dbReference type="ChEBI" id="CHEBI:15377"/>
        <dbReference type="ChEBI" id="CHEBI:15378"/>
        <dbReference type="ChEBI" id="CHEBI:28938"/>
        <dbReference type="ChEBI" id="CHEBI:58453"/>
        <dbReference type="ChEBI" id="CHEBI:58614"/>
        <dbReference type="EC" id="3.5.4.26"/>
    </reaction>
</comment>
<keyword evidence="11 13" id="KW-0560">Oxidoreductase</keyword>
<dbReference type="NCBIfam" id="TIGR00326">
    <property type="entry name" value="eubact_ribD"/>
    <property type="match status" value="1"/>
</dbReference>
<evidence type="ECO:0000256" key="8">
    <source>
        <dbReference type="ARBA" id="ARBA00022801"/>
    </source>
</evidence>
<dbReference type="PANTHER" id="PTHR38011:SF7">
    <property type="entry name" value="2,5-DIAMINO-6-RIBOSYLAMINO-4(3H)-PYRIMIDINONE 5'-PHOSPHATE REDUCTASE"/>
    <property type="match status" value="1"/>
</dbReference>
<dbReference type="GO" id="GO:0008703">
    <property type="term" value="F:5-amino-6-(5-phosphoribosylamino)uracil reductase activity"/>
    <property type="evidence" value="ECO:0007669"/>
    <property type="project" value="UniProtKB-EC"/>
</dbReference>
<evidence type="ECO:0000256" key="10">
    <source>
        <dbReference type="ARBA" id="ARBA00022857"/>
    </source>
</evidence>
<dbReference type="EMBL" id="JALJEJ010000008">
    <property type="protein sequence ID" value="MCJ8211137.1"/>
    <property type="molecule type" value="Genomic_DNA"/>
</dbReference>
<dbReference type="PANTHER" id="PTHR38011">
    <property type="entry name" value="DIHYDROFOLATE REDUCTASE FAMILY PROTEIN (AFU_ORTHOLOGUE AFUA_8G06820)"/>
    <property type="match status" value="1"/>
</dbReference>
<dbReference type="InterPro" id="IPR024072">
    <property type="entry name" value="DHFR-like_dom_sf"/>
</dbReference>
<evidence type="ECO:0000256" key="2">
    <source>
        <dbReference type="ARBA" id="ARBA00004882"/>
    </source>
</evidence>
<feature type="binding site" evidence="15">
    <location>
        <position position="204"/>
    </location>
    <ligand>
        <name>NADP(+)</name>
        <dbReference type="ChEBI" id="CHEBI:58349"/>
    </ligand>
</feature>
<keyword evidence="8 13" id="KW-0378">Hydrolase</keyword>
<keyword evidence="6 13" id="KW-0686">Riboflavin biosynthesis</keyword>
<comment type="caution">
    <text evidence="18">The sequence shown here is derived from an EMBL/GenBank/DDBJ whole genome shotgun (WGS) entry which is preliminary data.</text>
</comment>
<dbReference type="InterPro" id="IPR002734">
    <property type="entry name" value="RibDG_C"/>
</dbReference>
<dbReference type="Gene3D" id="3.40.430.10">
    <property type="entry name" value="Dihydrofolate Reductase, subunit A"/>
    <property type="match status" value="1"/>
</dbReference>
<feature type="binding site" evidence="16">
    <location>
        <position position="51"/>
    </location>
    <ligand>
        <name>Zn(2+)</name>
        <dbReference type="ChEBI" id="CHEBI:29105"/>
        <note>catalytic</note>
    </ligand>
</feature>
<evidence type="ECO:0000313" key="19">
    <source>
        <dbReference type="Proteomes" id="UP001139450"/>
    </source>
</evidence>
<feature type="active site" description="Proton donor" evidence="14">
    <location>
        <position position="53"/>
    </location>
</feature>
<dbReference type="EC" id="3.5.4.26" evidence="13"/>
<feature type="binding site" evidence="15">
    <location>
        <position position="178"/>
    </location>
    <ligand>
        <name>NADP(+)</name>
        <dbReference type="ChEBI" id="CHEBI:58349"/>
    </ligand>
</feature>
<dbReference type="CDD" id="cd01284">
    <property type="entry name" value="Riboflavin_deaminase-reductase"/>
    <property type="match status" value="1"/>
</dbReference>